<dbReference type="Proteomes" id="UP000499080">
    <property type="component" value="Unassembled WGS sequence"/>
</dbReference>
<dbReference type="AlphaFoldDB" id="A0A4Y2RZR9"/>
<name>A0A4Y2RZR9_ARAVE</name>
<reference evidence="1 2" key="1">
    <citation type="journal article" date="2019" name="Sci. Rep.">
        <title>Orb-weaving spider Araneus ventricosus genome elucidates the spidroin gene catalogue.</title>
        <authorList>
            <person name="Kono N."/>
            <person name="Nakamura H."/>
            <person name="Ohtoshi R."/>
            <person name="Moran D.A.P."/>
            <person name="Shinohara A."/>
            <person name="Yoshida Y."/>
            <person name="Fujiwara M."/>
            <person name="Mori M."/>
            <person name="Tomita M."/>
            <person name="Arakawa K."/>
        </authorList>
    </citation>
    <scope>NUCLEOTIDE SEQUENCE [LARGE SCALE GENOMIC DNA]</scope>
</reference>
<sequence>MNGTMVTLKGTSTLSFRRSRLPSSVATTRNHFCNGAWPIPTYFKRFGPRTTNCCGCGELGTPLHLMSLTSSYNFAKSSNDLEHLWWKRVLNNPLSRIEIRKLINFISKNEDILFPPN</sequence>
<gene>
    <name evidence="1" type="ORF">AVEN_229844_1</name>
</gene>
<proteinExistence type="predicted"/>
<evidence type="ECO:0000313" key="1">
    <source>
        <dbReference type="EMBL" id="GBN81352.1"/>
    </source>
</evidence>
<accession>A0A4Y2RZR9</accession>
<comment type="caution">
    <text evidence="1">The sequence shown here is derived from an EMBL/GenBank/DDBJ whole genome shotgun (WGS) entry which is preliminary data.</text>
</comment>
<dbReference type="OrthoDB" id="6627400at2759"/>
<keyword evidence="2" id="KW-1185">Reference proteome</keyword>
<organism evidence="1 2">
    <name type="scientific">Araneus ventricosus</name>
    <name type="common">Orbweaver spider</name>
    <name type="synonym">Epeira ventricosa</name>
    <dbReference type="NCBI Taxonomy" id="182803"/>
    <lineage>
        <taxon>Eukaryota</taxon>
        <taxon>Metazoa</taxon>
        <taxon>Ecdysozoa</taxon>
        <taxon>Arthropoda</taxon>
        <taxon>Chelicerata</taxon>
        <taxon>Arachnida</taxon>
        <taxon>Araneae</taxon>
        <taxon>Araneomorphae</taxon>
        <taxon>Entelegynae</taxon>
        <taxon>Araneoidea</taxon>
        <taxon>Araneidae</taxon>
        <taxon>Araneus</taxon>
    </lineage>
</organism>
<evidence type="ECO:0000313" key="2">
    <source>
        <dbReference type="Proteomes" id="UP000499080"/>
    </source>
</evidence>
<dbReference type="EMBL" id="BGPR01019233">
    <property type="protein sequence ID" value="GBN81352.1"/>
    <property type="molecule type" value="Genomic_DNA"/>
</dbReference>
<protein>
    <submittedName>
        <fullName evidence="1">Uncharacterized protein</fullName>
    </submittedName>
</protein>